<sequence length="491" mass="51858">MPVSETTPFLQRAIASECLFNGDWIPVSGSVIDVIEPATGEPLMRCAMANAADIAIACRSAALAQPAWAALGPRERAEVFRKAADLAQRSFAELALYVARETGGALFKGEHEVREAIVLLYQAAGLLSQPHGVVLPSAAGRLSYARRQPHGVVGVISPFNFPLVLSLRSVAPALAAGNAVVLKPDPQTPVSGGFLIARLFEEAGLPKGLLQVMPGAAPAGEALCRDPNVRMIAFTGSTAAGRKVAEVAGRHLKKVALELGGKNPLIILEDADLDLAASNAAWGAWLHQGQICMATGLILVHQSIAESLTRKLVDKARALTVGNAAQGEAALGPLINQRQLQRVHEIVTDSLQTGARLEAGGDYDRLFYQPTVLSGVRPGMRAFEEELFGPVATVVSFSTDEEAIELANRTEYGLSAAIISPSVGRAMAIGERLDCGLLHINDQTVADECINPFGGRGASGNGGSVGGPADWDEYSQWQWVTVKNTPPVYPF</sequence>
<evidence type="ECO:0000256" key="3">
    <source>
        <dbReference type="ARBA" id="ARBA00023027"/>
    </source>
</evidence>
<dbReference type="FunFam" id="3.40.605.10:FF:000007">
    <property type="entry name" value="NAD/NADP-dependent betaine aldehyde dehydrogenase"/>
    <property type="match status" value="1"/>
</dbReference>
<dbReference type="RefSeq" id="WP_058420691.1">
    <property type="nucleotide sequence ID" value="NZ_LKEF01000023.1"/>
</dbReference>
<keyword evidence="2 5" id="KW-0560">Oxidoreductase</keyword>
<organism evidence="7 8">
    <name type="scientific">Pseudomonas fluorescens ICMP 11288</name>
    <dbReference type="NCBI Taxonomy" id="1198309"/>
    <lineage>
        <taxon>Bacteria</taxon>
        <taxon>Pseudomonadati</taxon>
        <taxon>Pseudomonadota</taxon>
        <taxon>Gammaproteobacteria</taxon>
        <taxon>Pseudomonadales</taxon>
        <taxon>Pseudomonadaceae</taxon>
        <taxon>Pseudomonas</taxon>
    </lineage>
</organism>
<dbReference type="InterPro" id="IPR015590">
    <property type="entry name" value="Aldehyde_DH_dom"/>
</dbReference>
<dbReference type="EMBL" id="LKEF01000023">
    <property type="protein sequence ID" value="KTB64059.1"/>
    <property type="molecule type" value="Genomic_DNA"/>
</dbReference>
<dbReference type="Pfam" id="PF00171">
    <property type="entry name" value="Aldedh"/>
    <property type="match status" value="1"/>
</dbReference>
<dbReference type="CDD" id="cd07152">
    <property type="entry name" value="ALDH_BenzADH"/>
    <property type="match status" value="1"/>
</dbReference>
<evidence type="ECO:0000259" key="6">
    <source>
        <dbReference type="Pfam" id="PF00171"/>
    </source>
</evidence>
<dbReference type="PANTHER" id="PTHR42986:SF1">
    <property type="entry name" value="BENZALDEHYDE DEHYDROGENASE YFMT"/>
    <property type="match status" value="1"/>
</dbReference>
<dbReference type="GO" id="GO:0016620">
    <property type="term" value="F:oxidoreductase activity, acting on the aldehyde or oxo group of donors, NAD or NADP as acceptor"/>
    <property type="evidence" value="ECO:0007669"/>
    <property type="project" value="InterPro"/>
</dbReference>
<dbReference type="SUPFAM" id="SSF53720">
    <property type="entry name" value="ALDH-like"/>
    <property type="match status" value="1"/>
</dbReference>
<comment type="caution">
    <text evidence="7">The sequence shown here is derived from an EMBL/GenBank/DDBJ whole genome shotgun (WGS) entry which is preliminary data.</text>
</comment>
<name>A0A0W0HT23_PSEFL</name>
<evidence type="ECO:0000313" key="7">
    <source>
        <dbReference type="EMBL" id="KTB64059.1"/>
    </source>
</evidence>
<dbReference type="Gene3D" id="3.40.309.10">
    <property type="entry name" value="Aldehyde Dehydrogenase, Chain A, domain 2"/>
    <property type="match status" value="1"/>
</dbReference>
<proteinExistence type="inferred from homology"/>
<dbReference type="InterPro" id="IPR016163">
    <property type="entry name" value="Ald_DH_C"/>
</dbReference>
<evidence type="ECO:0000256" key="2">
    <source>
        <dbReference type="ARBA" id="ARBA00023002"/>
    </source>
</evidence>
<accession>A0A0W0HT23</accession>
<dbReference type="InterPro" id="IPR016161">
    <property type="entry name" value="Ald_DH/histidinol_DH"/>
</dbReference>
<keyword evidence="3" id="KW-0520">NAD</keyword>
<dbReference type="PROSITE" id="PS00687">
    <property type="entry name" value="ALDEHYDE_DEHYDR_GLU"/>
    <property type="match status" value="1"/>
</dbReference>
<evidence type="ECO:0000256" key="1">
    <source>
        <dbReference type="ARBA" id="ARBA00009986"/>
    </source>
</evidence>
<evidence type="ECO:0000256" key="4">
    <source>
        <dbReference type="PROSITE-ProRule" id="PRU10007"/>
    </source>
</evidence>
<protein>
    <submittedName>
        <fullName evidence="7">Benzaldehyde dehydrogenase</fullName>
    </submittedName>
</protein>
<reference evidence="7 8" key="1">
    <citation type="submission" date="2015-09" db="EMBL/GenBank/DDBJ databases">
        <title>Genome sequence of ICMP 11288.</title>
        <authorList>
            <person name="Visnovsky S."/>
            <person name="Lu A."/>
            <person name="Panda P."/>
            <person name="Pitman A."/>
        </authorList>
    </citation>
    <scope>NUCLEOTIDE SEQUENCE [LARGE SCALE GENOMIC DNA]</scope>
    <source>
        <strain evidence="7 8">ICMP 11288</strain>
    </source>
</reference>
<feature type="domain" description="Aldehyde dehydrogenase" evidence="6">
    <location>
        <begin position="24"/>
        <end position="480"/>
    </location>
</feature>
<dbReference type="AlphaFoldDB" id="A0A0W0HT23"/>
<dbReference type="InterPro" id="IPR016162">
    <property type="entry name" value="Ald_DH_N"/>
</dbReference>
<comment type="similarity">
    <text evidence="1 5">Belongs to the aldehyde dehydrogenase family.</text>
</comment>
<dbReference type="InterPro" id="IPR029510">
    <property type="entry name" value="Ald_DH_CS_GLU"/>
</dbReference>
<dbReference type="PANTHER" id="PTHR42986">
    <property type="entry name" value="BENZALDEHYDE DEHYDROGENASE YFMT"/>
    <property type="match status" value="1"/>
</dbReference>
<evidence type="ECO:0000313" key="8">
    <source>
        <dbReference type="Proteomes" id="UP000054197"/>
    </source>
</evidence>
<evidence type="ECO:0000256" key="5">
    <source>
        <dbReference type="RuleBase" id="RU003345"/>
    </source>
</evidence>
<dbReference type="Gene3D" id="3.40.605.10">
    <property type="entry name" value="Aldehyde Dehydrogenase, Chain A, domain 1"/>
    <property type="match status" value="1"/>
</dbReference>
<gene>
    <name evidence="7" type="ORF">AO063_14315</name>
</gene>
<feature type="active site" evidence="4">
    <location>
        <position position="258"/>
    </location>
</feature>
<dbReference type="Proteomes" id="UP000054197">
    <property type="component" value="Unassembled WGS sequence"/>
</dbReference>